<reference evidence="1" key="1">
    <citation type="submission" date="2021-06" db="EMBL/GenBank/DDBJ databases">
        <authorList>
            <person name="Kallberg Y."/>
            <person name="Tangrot J."/>
            <person name="Rosling A."/>
        </authorList>
    </citation>
    <scope>NUCLEOTIDE SEQUENCE</scope>
    <source>
        <strain evidence="1">CL356</strain>
    </source>
</reference>
<comment type="caution">
    <text evidence="1">The sequence shown here is derived from an EMBL/GenBank/DDBJ whole genome shotgun (WGS) entry which is preliminary data.</text>
</comment>
<accession>A0ACA9KMT8</accession>
<dbReference type="EMBL" id="CAJVPT010002403">
    <property type="protein sequence ID" value="CAG8480448.1"/>
    <property type="molecule type" value="Genomic_DNA"/>
</dbReference>
<sequence length="544" mass="61929">MSEDIGTKDVRVVTAIDFGTTYSGFAYVHMKNPHEIKTNTDWQDYSGRFKTPTVLMYDETLRLKEWGYPALAERPTRRRNASSIRPVELFKLCLGNSARKPKLPDGLDYKRAISDYLHEIGVKLKTSLKNSWPLLEFYRQVLLVLTVPAEFDNNAISIMRECALKADLIDTKDSPNLIFTTEPEAAAVYCMNSLKEHDLEIGMDCGGGTVDLTTRKLLAGGKLSEKTERIGDYCGGSFVDQEFLNFLGKKVGDYAIKLVEENHYGQLQYMVQEFCRRVKIPFSEDPGAYKPFELDLEEVCPVLMQYVKGEEKEAMEEDGWVVIINFNDVKEMFDPVVNKIIRLIRRQLNSSEGCSAMFLVGGFSESKYLQSKIRSEFNSEVPNISVPTHPISAIVKGAVRFGLRQETIVDRVLKWTYGTDVCRTWLPTDPVERKMRSDRIVVFSRLATKGTRVEVDDKVYGIYTPSSIFQTKMGLDLYVTDKENAEFCDESGVKLLGKFCIDLPFSGEERIVFYTLRFGTVEIQATAINYNTGEKYETTFELDI</sequence>
<dbReference type="Proteomes" id="UP000789525">
    <property type="component" value="Unassembled WGS sequence"/>
</dbReference>
<organism evidence="1 2">
    <name type="scientific">Acaulospora colombiana</name>
    <dbReference type="NCBI Taxonomy" id="27376"/>
    <lineage>
        <taxon>Eukaryota</taxon>
        <taxon>Fungi</taxon>
        <taxon>Fungi incertae sedis</taxon>
        <taxon>Mucoromycota</taxon>
        <taxon>Glomeromycotina</taxon>
        <taxon>Glomeromycetes</taxon>
        <taxon>Diversisporales</taxon>
        <taxon>Acaulosporaceae</taxon>
        <taxon>Acaulospora</taxon>
    </lineage>
</organism>
<evidence type="ECO:0000313" key="1">
    <source>
        <dbReference type="EMBL" id="CAG8480448.1"/>
    </source>
</evidence>
<keyword evidence="2" id="KW-1185">Reference proteome</keyword>
<name>A0ACA9KMT8_9GLOM</name>
<evidence type="ECO:0000313" key="2">
    <source>
        <dbReference type="Proteomes" id="UP000789525"/>
    </source>
</evidence>
<protein>
    <submittedName>
        <fullName evidence="1">3807_t:CDS:1</fullName>
    </submittedName>
</protein>
<proteinExistence type="predicted"/>
<gene>
    <name evidence="1" type="ORF">ACOLOM_LOCUS1966</name>
</gene>